<gene>
    <name evidence="3" type="ORF">MFU01_60540</name>
</gene>
<comment type="caution">
    <text evidence="3">The sequence shown here is derived from an EMBL/GenBank/DDBJ whole genome shotgun (WGS) entry which is preliminary data.</text>
</comment>
<dbReference type="AlphaFoldDB" id="A0A511TAB1"/>
<dbReference type="InterPro" id="IPR032710">
    <property type="entry name" value="NTF2-like_dom_sf"/>
</dbReference>
<keyword evidence="1" id="KW-0732">Signal</keyword>
<feature type="chain" id="PRO_5022077729" description="SnoaL-like domain-containing protein" evidence="1">
    <location>
        <begin position="28"/>
        <end position="190"/>
    </location>
</feature>
<evidence type="ECO:0000313" key="3">
    <source>
        <dbReference type="EMBL" id="GEN11017.1"/>
    </source>
</evidence>
<evidence type="ECO:0000313" key="4">
    <source>
        <dbReference type="Proteomes" id="UP000321514"/>
    </source>
</evidence>
<feature type="signal peptide" evidence="1">
    <location>
        <begin position="1"/>
        <end position="27"/>
    </location>
</feature>
<dbReference type="Gene3D" id="3.10.450.50">
    <property type="match status" value="1"/>
</dbReference>
<name>A0A511TAB1_MYXFU</name>
<evidence type="ECO:0000259" key="2">
    <source>
        <dbReference type="Pfam" id="PF13577"/>
    </source>
</evidence>
<dbReference type="CDD" id="cd00531">
    <property type="entry name" value="NTF2_like"/>
    <property type="match status" value="1"/>
</dbReference>
<dbReference type="Proteomes" id="UP000321514">
    <property type="component" value="Unassembled WGS sequence"/>
</dbReference>
<dbReference type="InterPro" id="IPR037401">
    <property type="entry name" value="SnoaL-like"/>
</dbReference>
<reference evidence="3 4" key="1">
    <citation type="submission" date="2019-07" db="EMBL/GenBank/DDBJ databases">
        <title>Whole genome shotgun sequence of Myxococcus fulvus NBRC 100333.</title>
        <authorList>
            <person name="Hosoyama A."/>
            <person name="Uohara A."/>
            <person name="Ohji S."/>
            <person name="Ichikawa N."/>
        </authorList>
    </citation>
    <scope>NUCLEOTIDE SEQUENCE [LARGE SCALE GENOMIC DNA]</scope>
    <source>
        <strain evidence="3 4">NBRC 100333</strain>
    </source>
</reference>
<protein>
    <recommendedName>
        <fullName evidence="2">SnoaL-like domain-containing protein</fullName>
    </recommendedName>
</protein>
<sequence length="190" mass="21130">MDTMNRHLHTPLAALLLTLLGCAGTTAGGPLASRSTSPDTSNVEAWPVEHLAVRSLIERFADAANHQDWKTTESLFTEDAVWEVKAAPPMGWTFEGRDAIREGMTSNTARVELRVQSVTPIVVHVQGPERATARSTLDEVLRIKQTGKYLRVVGTYSDQFVKQDGQWRFSRRTFEFRYEEELGAPSGGGR</sequence>
<dbReference type="Pfam" id="PF13577">
    <property type="entry name" value="SnoaL_4"/>
    <property type="match status" value="1"/>
</dbReference>
<organism evidence="3 4">
    <name type="scientific">Myxococcus fulvus</name>
    <dbReference type="NCBI Taxonomy" id="33"/>
    <lineage>
        <taxon>Bacteria</taxon>
        <taxon>Pseudomonadati</taxon>
        <taxon>Myxococcota</taxon>
        <taxon>Myxococcia</taxon>
        <taxon>Myxococcales</taxon>
        <taxon>Cystobacterineae</taxon>
        <taxon>Myxococcaceae</taxon>
        <taxon>Myxococcus</taxon>
    </lineage>
</organism>
<dbReference type="SUPFAM" id="SSF54427">
    <property type="entry name" value="NTF2-like"/>
    <property type="match status" value="1"/>
</dbReference>
<accession>A0A511TAB1</accession>
<dbReference type="STRING" id="1334629.MFUL124B02_31980"/>
<proteinExistence type="predicted"/>
<dbReference type="EMBL" id="BJXR01000043">
    <property type="protein sequence ID" value="GEN11017.1"/>
    <property type="molecule type" value="Genomic_DNA"/>
</dbReference>
<dbReference type="PROSITE" id="PS51257">
    <property type="entry name" value="PROKAR_LIPOPROTEIN"/>
    <property type="match status" value="1"/>
</dbReference>
<evidence type="ECO:0000256" key="1">
    <source>
        <dbReference type="SAM" id="SignalP"/>
    </source>
</evidence>
<feature type="domain" description="SnoaL-like" evidence="2">
    <location>
        <begin position="51"/>
        <end position="173"/>
    </location>
</feature>